<evidence type="ECO:0000256" key="2">
    <source>
        <dbReference type="ARBA" id="ARBA00022723"/>
    </source>
</evidence>
<dbReference type="PANTHER" id="PTHR35005:SF1">
    <property type="entry name" value="2-AMINO-5-FORMYLAMINO-6-RIBOSYLAMINOPYRIMIDIN-4(3H)-ONE 5'-MONOPHOSPHATE DEFORMYLASE"/>
    <property type="match status" value="1"/>
</dbReference>
<name>A0AAW9QBU2_9BURK</name>
<dbReference type="GO" id="GO:0046872">
    <property type="term" value="F:metal ion binding"/>
    <property type="evidence" value="ECO:0007669"/>
    <property type="project" value="UniProtKB-KW"/>
</dbReference>
<dbReference type="GO" id="GO:0009231">
    <property type="term" value="P:riboflavin biosynthetic process"/>
    <property type="evidence" value="ECO:0007669"/>
    <property type="project" value="TreeGrafter"/>
</dbReference>
<dbReference type="PANTHER" id="PTHR35005">
    <property type="entry name" value="3-DEHYDRO-SCYLLO-INOSOSE HYDROLASE"/>
    <property type="match status" value="1"/>
</dbReference>
<protein>
    <submittedName>
        <fullName evidence="6">Creatininase family protein</fullName>
    </submittedName>
</protein>
<dbReference type="Gene3D" id="3.40.50.10310">
    <property type="entry name" value="Creatininase"/>
    <property type="match status" value="1"/>
</dbReference>
<dbReference type="EMBL" id="JAZIBG010000046">
    <property type="protein sequence ID" value="MEF7616561.1"/>
    <property type="molecule type" value="Genomic_DNA"/>
</dbReference>
<keyword evidence="4" id="KW-0862">Zinc</keyword>
<dbReference type="Proteomes" id="UP001336250">
    <property type="component" value="Unassembled WGS sequence"/>
</dbReference>
<proteinExistence type="inferred from homology"/>
<gene>
    <name evidence="6" type="ORF">V4F39_21785</name>
</gene>
<keyword evidence="3" id="KW-0378">Hydrolase</keyword>
<organism evidence="6 7">
    <name type="scientific">Aquincola agrisoli</name>
    <dbReference type="NCBI Taxonomy" id="3119538"/>
    <lineage>
        <taxon>Bacteria</taxon>
        <taxon>Pseudomonadati</taxon>
        <taxon>Pseudomonadota</taxon>
        <taxon>Betaproteobacteria</taxon>
        <taxon>Burkholderiales</taxon>
        <taxon>Sphaerotilaceae</taxon>
        <taxon>Aquincola</taxon>
    </lineage>
</organism>
<comment type="similarity">
    <text evidence="5">Belongs to the creatininase superfamily.</text>
</comment>
<comment type="caution">
    <text evidence="6">The sequence shown here is derived from an EMBL/GenBank/DDBJ whole genome shotgun (WGS) entry which is preliminary data.</text>
</comment>
<evidence type="ECO:0000256" key="3">
    <source>
        <dbReference type="ARBA" id="ARBA00022801"/>
    </source>
</evidence>
<evidence type="ECO:0000256" key="5">
    <source>
        <dbReference type="ARBA" id="ARBA00024029"/>
    </source>
</evidence>
<sequence length="265" mass="27682">MNTPAPSGRWQDLATTDFGTLDPLRTIALLPVSATEQHGPHLPLSTDAVINRGFVDALLADPPASARVLVLPAIEVGDSLEHTAFAGTLGGDLQSLLGLWLSIGRSVARAGVRKLVLFNSHGGQRGLVDQVALRLRVDCAMTVVRAHSYGLGMPPGLFDVDELAHGLHGGAVETSLMLHLRPDLVRLDRLADFPSAGRAMAARGGVLGIEKPIGLGWMAQDLHPAGVCGNAADGSAVKGEALLRHGTARLKAMLEELAALPLLAV</sequence>
<keyword evidence="2" id="KW-0479">Metal-binding</keyword>
<evidence type="ECO:0000313" key="7">
    <source>
        <dbReference type="Proteomes" id="UP001336250"/>
    </source>
</evidence>
<dbReference type="RefSeq" id="WP_332292091.1">
    <property type="nucleotide sequence ID" value="NZ_JAZIBG010000046.1"/>
</dbReference>
<dbReference type="InterPro" id="IPR003785">
    <property type="entry name" value="Creatininase/forma_Hydrolase"/>
</dbReference>
<dbReference type="GO" id="GO:0016811">
    <property type="term" value="F:hydrolase activity, acting on carbon-nitrogen (but not peptide) bonds, in linear amides"/>
    <property type="evidence" value="ECO:0007669"/>
    <property type="project" value="TreeGrafter"/>
</dbReference>
<keyword evidence="7" id="KW-1185">Reference proteome</keyword>
<evidence type="ECO:0000256" key="4">
    <source>
        <dbReference type="ARBA" id="ARBA00022833"/>
    </source>
</evidence>
<dbReference type="AlphaFoldDB" id="A0AAW9QBU2"/>
<evidence type="ECO:0000313" key="6">
    <source>
        <dbReference type="EMBL" id="MEF7616561.1"/>
    </source>
</evidence>
<reference evidence="6 7" key="1">
    <citation type="submission" date="2024-02" db="EMBL/GenBank/DDBJ databases">
        <title>Genome sequence of Aquincola sp. MAHUQ-54.</title>
        <authorList>
            <person name="Huq M.A."/>
        </authorList>
    </citation>
    <scope>NUCLEOTIDE SEQUENCE [LARGE SCALE GENOMIC DNA]</scope>
    <source>
        <strain evidence="6 7">MAHUQ-54</strain>
    </source>
</reference>
<dbReference type="SUPFAM" id="SSF102215">
    <property type="entry name" value="Creatininase"/>
    <property type="match status" value="1"/>
</dbReference>
<dbReference type="InterPro" id="IPR024087">
    <property type="entry name" value="Creatininase-like_sf"/>
</dbReference>
<evidence type="ECO:0000256" key="1">
    <source>
        <dbReference type="ARBA" id="ARBA00001947"/>
    </source>
</evidence>
<comment type="cofactor">
    <cofactor evidence="1">
        <name>Zn(2+)</name>
        <dbReference type="ChEBI" id="CHEBI:29105"/>
    </cofactor>
</comment>
<accession>A0AAW9QBU2</accession>
<dbReference type="Pfam" id="PF02633">
    <property type="entry name" value="Creatininase"/>
    <property type="match status" value="1"/>
</dbReference>